<protein>
    <recommendedName>
        <fullName evidence="7">Glycosyltransferase</fullName>
        <ecNumber evidence="7">2.4.1.-</ecNumber>
    </recommendedName>
</protein>
<evidence type="ECO:0000256" key="5">
    <source>
        <dbReference type="ARBA" id="ARBA00047606"/>
    </source>
</evidence>
<evidence type="ECO:0000256" key="2">
    <source>
        <dbReference type="ARBA" id="ARBA00009995"/>
    </source>
</evidence>
<dbReference type="CDD" id="cd03784">
    <property type="entry name" value="GT1_Gtf-like"/>
    <property type="match status" value="1"/>
</dbReference>
<proteinExistence type="inferred from homology"/>
<dbReference type="PROSITE" id="PS00375">
    <property type="entry name" value="UDPGT"/>
    <property type="match status" value="1"/>
</dbReference>
<name>A0AAV2DH96_9ROSI</name>
<dbReference type="EMBL" id="OZ034815">
    <property type="protein sequence ID" value="CAL1372955.1"/>
    <property type="molecule type" value="Genomic_DNA"/>
</dbReference>
<evidence type="ECO:0000256" key="1">
    <source>
        <dbReference type="ARBA" id="ARBA00004935"/>
    </source>
</evidence>
<reference evidence="8 9" key="1">
    <citation type="submission" date="2024-04" db="EMBL/GenBank/DDBJ databases">
        <authorList>
            <person name="Fracassetti M."/>
        </authorList>
    </citation>
    <scope>NUCLEOTIDE SEQUENCE [LARGE SCALE GENOMIC DNA]</scope>
</reference>
<evidence type="ECO:0000313" key="8">
    <source>
        <dbReference type="EMBL" id="CAL1372955.1"/>
    </source>
</evidence>
<dbReference type="InterPro" id="IPR002213">
    <property type="entry name" value="UDP_glucos_trans"/>
</dbReference>
<evidence type="ECO:0000256" key="6">
    <source>
        <dbReference type="RuleBase" id="RU003718"/>
    </source>
</evidence>
<dbReference type="PANTHER" id="PTHR48047:SF229">
    <property type="entry name" value="UDP-GLYCOSYLTRANSFERASE 73C3-RELATED"/>
    <property type="match status" value="1"/>
</dbReference>
<dbReference type="PANTHER" id="PTHR48047">
    <property type="entry name" value="GLYCOSYLTRANSFERASE"/>
    <property type="match status" value="1"/>
</dbReference>
<keyword evidence="9" id="KW-1185">Reference proteome</keyword>
<dbReference type="Pfam" id="PF00201">
    <property type="entry name" value="UDPGT"/>
    <property type="match status" value="1"/>
</dbReference>
<evidence type="ECO:0000313" key="9">
    <source>
        <dbReference type="Proteomes" id="UP001497516"/>
    </source>
</evidence>
<comment type="catalytic activity">
    <reaction evidence="5">
        <text>an anthocyanidin + UDP-alpha-D-glucose + H(+) = an anthocyanidin 3-O-beta-D-glucoside + UDP</text>
        <dbReference type="Rhea" id="RHEA:20093"/>
        <dbReference type="ChEBI" id="CHEBI:15378"/>
        <dbReference type="ChEBI" id="CHEBI:16307"/>
        <dbReference type="ChEBI" id="CHEBI:58223"/>
        <dbReference type="ChEBI" id="CHEBI:58885"/>
        <dbReference type="ChEBI" id="CHEBI:143576"/>
        <dbReference type="EC" id="2.4.1.115"/>
    </reaction>
</comment>
<evidence type="ECO:0000256" key="4">
    <source>
        <dbReference type="ARBA" id="ARBA00022679"/>
    </source>
</evidence>
<evidence type="ECO:0000256" key="7">
    <source>
        <dbReference type="RuleBase" id="RU362057"/>
    </source>
</evidence>
<dbReference type="GO" id="GO:0047213">
    <property type="term" value="F:anthocyanidin 3-O-glucosyltransferase activity"/>
    <property type="evidence" value="ECO:0007669"/>
    <property type="project" value="UniProtKB-EC"/>
</dbReference>
<accession>A0AAV2DH96</accession>
<dbReference type="InterPro" id="IPR035595">
    <property type="entry name" value="UDP_glycos_trans_CS"/>
</dbReference>
<dbReference type="EC" id="2.4.1.-" evidence="7"/>
<evidence type="ECO:0000256" key="3">
    <source>
        <dbReference type="ARBA" id="ARBA00022676"/>
    </source>
</evidence>
<dbReference type="FunFam" id="3.40.50.2000:FF:000071">
    <property type="entry name" value="Glycosyltransferase"/>
    <property type="match status" value="1"/>
</dbReference>
<dbReference type="Proteomes" id="UP001497516">
    <property type="component" value="Chromosome 2"/>
</dbReference>
<organism evidence="8 9">
    <name type="scientific">Linum trigynum</name>
    <dbReference type="NCBI Taxonomy" id="586398"/>
    <lineage>
        <taxon>Eukaryota</taxon>
        <taxon>Viridiplantae</taxon>
        <taxon>Streptophyta</taxon>
        <taxon>Embryophyta</taxon>
        <taxon>Tracheophyta</taxon>
        <taxon>Spermatophyta</taxon>
        <taxon>Magnoliopsida</taxon>
        <taxon>eudicotyledons</taxon>
        <taxon>Gunneridae</taxon>
        <taxon>Pentapetalae</taxon>
        <taxon>rosids</taxon>
        <taxon>fabids</taxon>
        <taxon>Malpighiales</taxon>
        <taxon>Linaceae</taxon>
        <taxon>Linum</taxon>
    </lineage>
</organism>
<dbReference type="FunFam" id="3.40.50.2000:FF:000047">
    <property type="entry name" value="Glycosyltransferase"/>
    <property type="match status" value="1"/>
</dbReference>
<dbReference type="AlphaFoldDB" id="A0AAV2DH96"/>
<keyword evidence="3 6" id="KW-0328">Glycosyltransferase</keyword>
<comment type="pathway">
    <text evidence="1">Pigment biosynthesis; anthocyanin biosynthesis.</text>
</comment>
<dbReference type="Gene3D" id="3.40.50.2000">
    <property type="entry name" value="Glycogen Phosphorylase B"/>
    <property type="match status" value="2"/>
</dbReference>
<gene>
    <name evidence="8" type="ORF">LTRI10_LOCUS14918</name>
</gene>
<comment type="similarity">
    <text evidence="2 6">Belongs to the UDP-glycosyltransferase family.</text>
</comment>
<keyword evidence="4 6" id="KW-0808">Transferase</keyword>
<sequence>MAASPPTVAAATLPQQVHFVLFPFMAQGHMIPMVDIAKLLASRHGVLVTIVTTPVNAARFKSPLDRAINELRLPITVVQLRFPCSEAGLPENCESVDLLPSVASLAGIFRAAALMEPQVETLFQTLNPSPSCIVSDFCLPYTNRIAKKSDVPRISFHGFSCFSLLCLHLMKLHEDEFQSCASSDHEYFVVPGFPGGIELTREQLPLQSKKPGDDLGKAESEAESEAYGVIVNSFEEMEAEYLKEFKEAKQGRVWCVGPVSLTKRFELDDLERGNSSPSVRVDQCLSWLDDKEHNSVIYVCLGSICNLSSAQLIELALGLEASEKAFVWVVKEIEKTKELLDWMADEKFEKRVSPRGMLIRGWAPQVMILSHPSVGGFLTHCGWNSSLEGISAGVPLVTWPMFADQFCNEKLIVEVVRTGVKVGAWRPTIWDGKEETKEVLVTREQVERAVRLAMDGGEEGEGRRKRAHELADMARRAVGNGGSSHKNVAMLIEDIIQQQELRKQ</sequence>
<dbReference type="SUPFAM" id="SSF53756">
    <property type="entry name" value="UDP-Glycosyltransferase/glycogen phosphorylase"/>
    <property type="match status" value="1"/>
</dbReference>